<dbReference type="KEGG" id="poz:I0K15_09855"/>
<evidence type="ECO:0000313" key="3">
    <source>
        <dbReference type="Proteomes" id="UP000594800"/>
    </source>
</evidence>
<dbReference type="EMBL" id="CP064942">
    <property type="protein sequence ID" value="QPH56003.1"/>
    <property type="molecule type" value="Genomic_DNA"/>
</dbReference>
<gene>
    <name evidence="2" type="ORF">I0K15_09855</name>
</gene>
<dbReference type="PANTHER" id="PTHR34301">
    <property type="entry name" value="DNA-BINDING PROTEIN-RELATED"/>
    <property type="match status" value="1"/>
</dbReference>
<dbReference type="InterPro" id="IPR003593">
    <property type="entry name" value="AAA+_ATPase"/>
</dbReference>
<dbReference type="SMART" id="SM00382">
    <property type="entry name" value="AAA"/>
    <property type="match status" value="1"/>
</dbReference>
<feature type="domain" description="AAA+ ATPase" evidence="1">
    <location>
        <begin position="41"/>
        <end position="233"/>
    </location>
</feature>
<dbReference type="PANTHER" id="PTHR34301:SF8">
    <property type="entry name" value="ATPASE DOMAIN-CONTAINING PROTEIN"/>
    <property type="match status" value="1"/>
</dbReference>
<dbReference type="Pfam" id="PF13191">
    <property type="entry name" value="AAA_16"/>
    <property type="match status" value="1"/>
</dbReference>
<name>A0A7S9QEH6_9RHOB</name>
<keyword evidence="3" id="KW-1185">Reference proteome</keyword>
<dbReference type="InterPro" id="IPR041664">
    <property type="entry name" value="AAA_16"/>
</dbReference>
<dbReference type="InterPro" id="IPR027417">
    <property type="entry name" value="P-loop_NTPase"/>
</dbReference>
<dbReference type="SUPFAM" id="SSF52540">
    <property type="entry name" value="P-loop containing nucleoside triphosphate hydrolases"/>
    <property type="match status" value="1"/>
</dbReference>
<proteinExistence type="predicted"/>
<sequence>MDPQTNPYAPGAGTPPPELAGRDVILNEARTAIQRNRLGKAARSFIFVGLRGVGKTVLLNEVQAIAEEDGALTDFLEVSANEPLSISIIGTLRSTLLKLDRAKGVSEKVKKGLRVLKSYVGAIKIKYENVEFSVDVDAETGIADSGKLSRDLADLFIAAGEAAKARETSIVILVDEFQNLSDEDFEALIMAIHRIDQKQLPLMVVGAGLPLLIKLTGDAKSYSERLFDYPDIGPLDATEARRALVAPANEAAVEFDDAAVSHIIERTQGYPYFLQEWGYQAWNCADGSPISADDVEKAEVRAVERLDKNFFRSRYERLSDPQKTYLRAMAQLGPGPHKTGDIADVLGKTSSQLGPTRDALITNGMIYSPKYGYAAFTVPLFDEFMRRAEP</sequence>
<dbReference type="Proteomes" id="UP000594800">
    <property type="component" value="Chromosome"/>
</dbReference>
<reference evidence="2 3" key="1">
    <citation type="submission" date="2020-11" db="EMBL/GenBank/DDBJ databases">
        <title>Description of Pontivivens ytuae sp. nov. isolated from deep sea sediment of Mariana Trench.</title>
        <authorList>
            <person name="Wang Z."/>
            <person name="Sun Q.-L."/>
            <person name="Xu X.-D."/>
            <person name="Tang Y.-Z."/>
            <person name="Zhang J."/>
        </authorList>
    </citation>
    <scope>NUCLEOTIDE SEQUENCE [LARGE SCALE GENOMIC DNA]</scope>
    <source>
        <strain evidence="2 3">MT2928</strain>
    </source>
</reference>
<accession>A0A7S9QEH6</accession>
<organism evidence="2 3">
    <name type="scientific">Pontivivens ytuae</name>
    <dbReference type="NCBI Taxonomy" id="2789856"/>
    <lineage>
        <taxon>Bacteria</taxon>
        <taxon>Pseudomonadati</taxon>
        <taxon>Pseudomonadota</taxon>
        <taxon>Alphaproteobacteria</taxon>
        <taxon>Rhodobacterales</taxon>
        <taxon>Paracoccaceae</taxon>
        <taxon>Pontivivens</taxon>
    </lineage>
</organism>
<evidence type="ECO:0000313" key="2">
    <source>
        <dbReference type="EMBL" id="QPH56003.1"/>
    </source>
</evidence>
<dbReference type="Gene3D" id="3.40.50.300">
    <property type="entry name" value="P-loop containing nucleotide triphosphate hydrolases"/>
    <property type="match status" value="1"/>
</dbReference>
<protein>
    <submittedName>
        <fullName evidence="2">AAA family ATPase</fullName>
    </submittedName>
</protein>
<dbReference type="AlphaFoldDB" id="A0A7S9QEH6"/>
<evidence type="ECO:0000259" key="1">
    <source>
        <dbReference type="SMART" id="SM00382"/>
    </source>
</evidence>